<feature type="domain" description="Pseudouridine synthase I TruA alpha/beta" evidence="8">
    <location>
        <begin position="143"/>
        <end position="245"/>
    </location>
</feature>
<dbReference type="InterPro" id="IPR020095">
    <property type="entry name" value="PsdUridine_synth_TruA_C"/>
</dbReference>
<comment type="subunit">
    <text evidence="4">Homodimer.</text>
</comment>
<comment type="catalytic activity">
    <reaction evidence="4 7">
        <text>uridine(38/39/40) in tRNA = pseudouridine(38/39/40) in tRNA</text>
        <dbReference type="Rhea" id="RHEA:22376"/>
        <dbReference type="Rhea" id="RHEA-COMP:10085"/>
        <dbReference type="Rhea" id="RHEA-COMP:10087"/>
        <dbReference type="ChEBI" id="CHEBI:65314"/>
        <dbReference type="ChEBI" id="CHEBI:65315"/>
        <dbReference type="EC" id="5.4.99.12"/>
    </reaction>
</comment>
<dbReference type="EC" id="5.4.99.12" evidence="4"/>
<dbReference type="Gene3D" id="3.30.70.660">
    <property type="entry name" value="Pseudouridine synthase I, catalytic domain, C-terminal subdomain"/>
    <property type="match status" value="1"/>
</dbReference>
<keyword evidence="3 4" id="KW-0413">Isomerase</keyword>
<accession>A0A0K8J3K7</accession>
<dbReference type="GO" id="GO:0160147">
    <property type="term" value="F:tRNA pseudouridine(38-40) synthase activity"/>
    <property type="evidence" value="ECO:0007669"/>
    <property type="project" value="UniProtKB-EC"/>
</dbReference>
<dbReference type="AlphaFoldDB" id="A0A0K8J3K7"/>
<dbReference type="GO" id="GO:0003723">
    <property type="term" value="F:RNA binding"/>
    <property type="evidence" value="ECO:0007669"/>
    <property type="project" value="InterPro"/>
</dbReference>
<dbReference type="SUPFAM" id="SSF55120">
    <property type="entry name" value="Pseudouridine synthase"/>
    <property type="match status" value="1"/>
</dbReference>
<dbReference type="Gene3D" id="3.30.70.580">
    <property type="entry name" value="Pseudouridine synthase I, catalytic domain, N-terminal subdomain"/>
    <property type="match status" value="1"/>
</dbReference>
<dbReference type="CDD" id="cd02570">
    <property type="entry name" value="PseudoU_synth_EcTruA"/>
    <property type="match status" value="1"/>
</dbReference>
<dbReference type="PANTHER" id="PTHR11142:SF0">
    <property type="entry name" value="TRNA PSEUDOURIDINE SYNTHASE-LIKE 1"/>
    <property type="match status" value="1"/>
</dbReference>
<dbReference type="NCBIfam" id="TIGR00071">
    <property type="entry name" value="hisT_truA"/>
    <property type="match status" value="1"/>
</dbReference>
<organism evidence="9 10">
    <name type="scientific">Herbinix luporum</name>
    <dbReference type="NCBI Taxonomy" id="1679721"/>
    <lineage>
        <taxon>Bacteria</taxon>
        <taxon>Bacillati</taxon>
        <taxon>Bacillota</taxon>
        <taxon>Clostridia</taxon>
        <taxon>Lachnospirales</taxon>
        <taxon>Lachnospiraceae</taxon>
        <taxon>Herbinix</taxon>
    </lineage>
</organism>
<dbReference type="OrthoDB" id="9811823at2"/>
<dbReference type="PANTHER" id="PTHR11142">
    <property type="entry name" value="PSEUDOURIDYLATE SYNTHASE"/>
    <property type="match status" value="1"/>
</dbReference>
<comment type="function">
    <text evidence="4">Formation of pseudouridine at positions 38, 39 and 40 in the anticodon stem and loop of transfer RNAs.</text>
</comment>
<dbReference type="InterPro" id="IPR020094">
    <property type="entry name" value="TruA/RsuA/RluB/E/F_N"/>
</dbReference>
<feature type="domain" description="Pseudouridine synthase I TruA alpha/beta" evidence="8">
    <location>
        <begin position="9"/>
        <end position="100"/>
    </location>
</feature>
<dbReference type="KEGG" id="hsd:SD1D_0350"/>
<dbReference type="HAMAP" id="MF_00171">
    <property type="entry name" value="TruA"/>
    <property type="match status" value="1"/>
</dbReference>
<evidence type="ECO:0000313" key="10">
    <source>
        <dbReference type="Proteomes" id="UP000196053"/>
    </source>
</evidence>
<evidence type="ECO:0000256" key="2">
    <source>
        <dbReference type="ARBA" id="ARBA00022694"/>
    </source>
</evidence>
<evidence type="ECO:0000256" key="6">
    <source>
        <dbReference type="PIRSR" id="PIRSR001430-2"/>
    </source>
</evidence>
<evidence type="ECO:0000256" key="3">
    <source>
        <dbReference type="ARBA" id="ARBA00023235"/>
    </source>
</evidence>
<evidence type="ECO:0000256" key="4">
    <source>
        <dbReference type="HAMAP-Rule" id="MF_00171"/>
    </source>
</evidence>
<gene>
    <name evidence="4 9" type="primary">truA</name>
    <name evidence="9" type="ORF">SD1D_0350</name>
</gene>
<comment type="caution">
    <text evidence="4">Lacks conserved residue(s) required for the propagation of feature annotation.</text>
</comment>
<evidence type="ECO:0000313" key="9">
    <source>
        <dbReference type="EMBL" id="CUH91903.1"/>
    </source>
</evidence>
<dbReference type="Pfam" id="PF01416">
    <property type="entry name" value="PseudoU_synth_1"/>
    <property type="match status" value="2"/>
</dbReference>
<protein>
    <recommendedName>
        <fullName evidence="4">tRNA pseudouridine synthase A</fullName>
        <ecNumber evidence="4">5.4.99.12</ecNumber>
    </recommendedName>
    <alternativeName>
        <fullName evidence="4">tRNA pseudouridine(38-40) synthase</fullName>
    </alternativeName>
    <alternativeName>
        <fullName evidence="4">tRNA pseudouridylate synthase I</fullName>
    </alternativeName>
    <alternativeName>
        <fullName evidence="4">tRNA-uridine isomerase I</fullName>
    </alternativeName>
</protein>
<dbReference type="InterPro" id="IPR020103">
    <property type="entry name" value="PsdUridine_synth_cat_dom_sf"/>
</dbReference>
<proteinExistence type="inferred from homology"/>
<dbReference type="FunFam" id="3.30.70.580:FF:000001">
    <property type="entry name" value="tRNA pseudouridine synthase A"/>
    <property type="match status" value="1"/>
</dbReference>
<feature type="binding site" evidence="4 6">
    <location>
        <position position="110"/>
    </location>
    <ligand>
        <name>substrate</name>
    </ligand>
</feature>
<reference evidence="10" key="1">
    <citation type="submission" date="2015-09" db="EMBL/GenBank/DDBJ databases">
        <authorList>
            <person name="Wibberg D."/>
        </authorList>
    </citation>
    <scope>NUCLEOTIDE SEQUENCE [LARGE SCALE GENOMIC DNA]</scope>
    <source>
        <strain evidence="10">SD1D</strain>
    </source>
</reference>
<evidence type="ECO:0000256" key="5">
    <source>
        <dbReference type="PIRSR" id="PIRSR001430-1"/>
    </source>
</evidence>
<evidence type="ECO:0000256" key="1">
    <source>
        <dbReference type="ARBA" id="ARBA00009375"/>
    </source>
</evidence>
<keyword evidence="10" id="KW-1185">Reference proteome</keyword>
<dbReference type="Proteomes" id="UP000196053">
    <property type="component" value="Chromosome I"/>
</dbReference>
<comment type="similarity">
    <text evidence="1 4 7">Belongs to the tRNA pseudouridine synthase TruA family.</text>
</comment>
<dbReference type="GO" id="GO:0031119">
    <property type="term" value="P:tRNA pseudouridine synthesis"/>
    <property type="evidence" value="ECO:0007669"/>
    <property type="project" value="UniProtKB-UniRule"/>
</dbReference>
<dbReference type="InterPro" id="IPR001406">
    <property type="entry name" value="PsdUridine_synth_TruA"/>
</dbReference>
<evidence type="ECO:0000256" key="7">
    <source>
        <dbReference type="RuleBase" id="RU003792"/>
    </source>
</evidence>
<dbReference type="RefSeq" id="WP_058257327.1">
    <property type="nucleotide sequence ID" value="NZ_DUPS01000041.1"/>
</dbReference>
<dbReference type="PIRSF" id="PIRSF001430">
    <property type="entry name" value="tRNA_psdUrid_synth"/>
    <property type="match status" value="1"/>
</dbReference>
<dbReference type="EMBL" id="LN879430">
    <property type="protein sequence ID" value="CUH91903.1"/>
    <property type="molecule type" value="Genomic_DNA"/>
</dbReference>
<dbReference type="InterPro" id="IPR020097">
    <property type="entry name" value="PsdUridine_synth_TruA_a/b_dom"/>
</dbReference>
<sequence length="252" mass="28482">MRRIKLEVAYDGTNYHGWQVQPGKTTIEGVVNKALSELLQEDITVIGASRTDSGVHAKGNVAVFNTVSRIPPEKICYALNRYLPWDIRAQSSVEVPLWFHPRKVESKKTYEYKIINRNIAVPTERLYSHFVYYDMDIGAMEEAAGYLVGEHDFKSFCSVNTQVSSTVRRIYKLQVEKEGYLIKITVCGNGFLYNMVRIIVGTLIEVGRGRIAPKDMVKILKGLDRSLAGPTAPAHGLTLSCIEYDMNQIFKE</sequence>
<feature type="active site" description="Nucleophile" evidence="4 5">
    <location>
        <position position="52"/>
    </location>
</feature>
<keyword evidence="2 4" id="KW-0819">tRNA processing</keyword>
<evidence type="ECO:0000259" key="8">
    <source>
        <dbReference type="Pfam" id="PF01416"/>
    </source>
</evidence>
<name>A0A0K8J3K7_9FIRM</name>